<accession>A0A9D1X370</accession>
<dbReference type="NCBIfam" id="TIGR01451">
    <property type="entry name" value="B_ant_repeat"/>
    <property type="match status" value="1"/>
</dbReference>
<feature type="compositionally biased region" description="Polar residues" evidence="2">
    <location>
        <begin position="214"/>
        <end position="231"/>
    </location>
</feature>
<keyword evidence="3" id="KW-0472">Membrane</keyword>
<dbReference type="EMBL" id="DXEQ01000046">
    <property type="protein sequence ID" value="HIX71715.1"/>
    <property type="molecule type" value="Genomic_DNA"/>
</dbReference>
<feature type="region of interest" description="Disordered" evidence="2">
    <location>
        <begin position="44"/>
        <end position="260"/>
    </location>
</feature>
<dbReference type="Pfam" id="PF09479">
    <property type="entry name" value="Flg_new"/>
    <property type="match status" value="5"/>
</dbReference>
<evidence type="ECO:0000313" key="7">
    <source>
        <dbReference type="Proteomes" id="UP000886805"/>
    </source>
</evidence>
<feature type="domain" description="DUF11" evidence="5">
    <location>
        <begin position="2439"/>
        <end position="2549"/>
    </location>
</feature>
<dbReference type="InterPro" id="IPR047589">
    <property type="entry name" value="DUF11_rpt"/>
</dbReference>
<comment type="caution">
    <text evidence="6">The sequence shown here is derived from an EMBL/GenBank/DDBJ whole genome shotgun (WGS) entry which is preliminary data.</text>
</comment>
<dbReference type="InterPro" id="IPR042229">
    <property type="entry name" value="Listeria/Bacterioides_rpt_sf"/>
</dbReference>
<feature type="compositionally biased region" description="Basic and acidic residues" evidence="2">
    <location>
        <begin position="1442"/>
        <end position="1464"/>
    </location>
</feature>
<dbReference type="Gene3D" id="2.60.40.4270">
    <property type="entry name" value="Listeria-Bacteroides repeat domain"/>
    <property type="match status" value="6"/>
</dbReference>
<keyword evidence="3" id="KW-0812">Transmembrane</keyword>
<dbReference type="InterPro" id="IPR026466">
    <property type="entry name" value="Fim_isopep_form_D2_dom"/>
</dbReference>
<dbReference type="Pfam" id="PF01345">
    <property type="entry name" value="DUF11"/>
    <property type="match status" value="2"/>
</dbReference>
<evidence type="ECO:0000256" key="3">
    <source>
        <dbReference type="SAM" id="Phobius"/>
    </source>
</evidence>
<reference evidence="6" key="1">
    <citation type="journal article" date="2021" name="PeerJ">
        <title>Extensive microbial diversity within the chicken gut microbiome revealed by metagenomics and culture.</title>
        <authorList>
            <person name="Gilroy R."/>
            <person name="Ravi A."/>
            <person name="Getino M."/>
            <person name="Pursley I."/>
            <person name="Horton D.L."/>
            <person name="Alikhan N.F."/>
            <person name="Baker D."/>
            <person name="Gharbi K."/>
            <person name="Hall N."/>
            <person name="Watson M."/>
            <person name="Adriaenssens E.M."/>
            <person name="Foster-Nyarko E."/>
            <person name="Jarju S."/>
            <person name="Secka A."/>
            <person name="Antonio M."/>
            <person name="Oren A."/>
            <person name="Chaudhuri R.R."/>
            <person name="La Ragione R."/>
            <person name="Hildebrand F."/>
            <person name="Pallen M.J."/>
        </authorList>
    </citation>
    <scope>NUCLEOTIDE SEQUENCE</scope>
    <source>
        <strain evidence="6">ChiSxjej3B15-1167</strain>
    </source>
</reference>
<dbReference type="PANTHER" id="PTHR34819">
    <property type="entry name" value="LARGE CYSTEINE-RICH PERIPLASMIC PROTEIN OMCB"/>
    <property type="match status" value="1"/>
</dbReference>
<comment type="subcellular location">
    <subcellularLocation>
        <location evidence="1">Cell envelope</location>
    </subcellularLocation>
</comment>
<dbReference type="GO" id="GO:0030313">
    <property type="term" value="C:cell envelope"/>
    <property type="evidence" value="ECO:0007669"/>
    <property type="project" value="UniProtKB-SubCell"/>
</dbReference>
<evidence type="ECO:0000256" key="1">
    <source>
        <dbReference type="ARBA" id="ARBA00004196"/>
    </source>
</evidence>
<keyword evidence="3" id="KW-1133">Transmembrane helix</keyword>
<feature type="compositionally biased region" description="Acidic residues" evidence="2">
    <location>
        <begin position="1466"/>
        <end position="1493"/>
    </location>
</feature>
<feature type="chain" id="PRO_5039731386" evidence="4">
    <location>
        <begin position="28"/>
        <end position="2616"/>
    </location>
</feature>
<dbReference type="InterPro" id="IPR013783">
    <property type="entry name" value="Ig-like_fold"/>
</dbReference>
<dbReference type="Proteomes" id="UP000886805">
    <property type="component" value="Unassembled WGS sequence"/>
</dbReference>
<dbReference type="InterPro" id="IPR013378">
    <property type="entry name" value="InlB-like_B-rpt"/>
</dbReference>
<sequence>MKNHLKRLLIGILVAVLLVQQTVVPLAADRTGTTIIFTDSKEKAGTAKNTDQTKAEKKERKAAASALSSGSSVRKTAGVSYGYSPAGTAVGREKNQEEKNLTQQGRTATVVESSSGRESQDDTEEDEEPADSEAGQDDQDAGSHKEQGEEAQDADQEKSTDDKKDTQHSSQDASAGEGKDKEESDVEEQPGETVSSGEESGQQPADDGKEETSDGQNQSSSRQESGQTSEPGSDGRKEGSAAAPGGQSGTLLPEQSEEEPVFDRYLNRNLLPAAAPRANNSVNMPAATYETFILQGKDGKGQKIAASGKVTMMANRKAIQTDINQKHKDYISFTPHWGSSTTATLSTTSGSRNVSYYADDPKKAQHVGSIASPNMESRIVGGRVFKLESSMKNNLSCTYSNVGRYYDRSSGKSYAIDMKAVVVDFTKKPKGTEDVQAAIADGAVGEDGGPLFCFIGDRTIGVLTTFCDAVTVRYSFYIHGTQTPIQVRGFTRFGDVDAQQGIEFSKEADYFYAVNEANDYLGCSKGVYTSGNKAYIYALSSAAMENNPGSAFYTLFSGSQLTLRYTFAKCSRQDDGGERNGADLKKYKVPFDNSDTKPYSSSSSSGYIHFDAKQPHLAEPEIQKYVFNGNNIQAETQTPHTAVSNVLPEVNSVYTYKIRTVCPYEDASDYHYDSWIIRDQVSPYLQVDQAVVYDGTGNRSSAFRIQTQAQGDGSTVVTATATNPAAQSFYEKNWYDLYITVRVKSQEQLDSLRLDFAGRYVRSGANTGRYVLTNRATLSTGTDYSSNEVQTVIPQRLIVRKVNEAGESVKGITFGIYTSANADVSREKPLMTAVTDDNGIARFSAVSFFDMAGKAGPYYVREMSRGSLENVYLLDEKWSYGFSSDGGNRVVYGETGDRSASTLEDVAKILKKYSVQIRKKNRETSEYLKGAVFGLYQWSAAGGSYRKVCNLEESVDETGEVFYRNPQDVTATEDNLGRFMVKEEQAPYGCYNAGVSWTFATTDAYVADNNKIEFLYTAESGRKKTQTGELIYENDLQKGILRLIKTDDAGDVVKGALFVIKAAEDIYAPWQYGEDGDVRPEQEPLVPKGMTCGYLTTDADGSAESDPLYIGKYQVTEIGGAPDHVKGDEVYEVEFHYPEKDDMATVEETVQAGNVIMRPSLAVSKLADRTRNPEGGEVAFDADTGRYTEEKVPGVYQAGETIRFGIRVTNTGNTDLYHVRVYDSLDEVNTAGQKLADYVDVERASFALPASGSYETEQGDTIMASLSGESGKMALLSRLKVSDSVTLWFEAPVLKEAANVYDLINKVTVTASYDNNEERPGQHLIPVNTEDLVDEEGNPLTEDEDRVHIPGTPDTTTVKLADRTTGGIVTDGEFNGVKVPGLYYEGDTVRFDIHIKNTGTANLKNILVTDVMSEELKQVIDADTAAFRLEDMAESAADESTDENRPETEEPVPESEKESERTDADATGESDSEGDSEKEEDNSDNEQEETDSGEEGRVTLLTGDGEKISARQLEPSRVILAENVDDVTGEGSLRPGDTVVLHFYAKVKKDAANFYDLLNTVIVNASYFTGEKDESVPEKTDTDLIELPGVPEAKVAKIADRTTGAVLADGRYQNEKIIGSYDNGDTIIFTITVTNSGTADLYDLKVRDVMEERLLSALEKDSIRFQDGQYSTTAGDTISTSLESGTVLLMDHLKAGDSVNLLLHAKVNQQAGDLFRLENKVYVTGHYRKGNEQYQLQYEEEAEAAGHSYLLEYHANNGTTEKTSDSETPAHQGEDVRIGGNPFTYEGHDFLGWNTKADGTGQDFAPGASYTMPAQDVHLYARWGSKGSVLKKNYTYALTYHSNNPLSQSRPDSETRCGAGTAILLDENIFVYDGYRFLGWSMTPEAEDELLQPGDTYRMPKKDVHLYAQWEKEERVVLTYHSNIPGKERTKTDFQTPCAIGTEITVKGCDFERKDYVFAGWSTDQKGTQPEIQPQTPLTLEKDTDLYAVWQREEDGKEQMRYRLTYHGNNETDDSFVDSQTPCADTTELVLANNLFVYSGYAFLGWNTKADGTGKMWECGASYTMPNRHVHLYAQWQKVEEHTLTYLSNYPNKEENVPDEQKMDSETPCAQQSVIRIDGCSFQCDGYQFAGWSLTPDGSGERILPEVQYTVSADTVLYAVWSNDCEEYSLLYSSNTEASLWEAAPASPAPAGTPHTLIGNPFSNAEASFVGWSLKADARPGSGDILQPGQRLEQPAEDTVLYAIWEKTESRRLCYDGNGGTTDAETQDDGRIVDEETPCIAGTGVRINPSAFYRDGFRFLGWSTKKLEPLKASSGTQVSDAASDDGTKGAQTWEQAAENADILYPGCAFAMPDQDLILYAVWEELPKTTFGEDMSGTEGSELADSPYTPIPVTELMKDQDHLNIPGEPELRVAKKADKTKGIKLKEGRYQGKRKAGVYYEGDRVIYSITVSNYGTGSAEQVAIKELPSAAWERALEAEGFTASVGEVLQSANGSQIHVQEKTKDTLTLDRLEPKDSVTVTYEAIVKARQVGTASLKNTVKVTGQKYDGTPIAETRYMKDSDTIQVTGEEPASEPGTGTNSVPKTGDETPLIPWLLIGLASLTAAAVILLVRQRRRR</sequence>
<dbReference type="InterPro" id="IPR001434">
    <property type="entry name" value="OmcB-like_DUF11"/>
</dbReference>
<dbReference type="PANTHER" id="PTHR34819:SF5">
    <property type="entry name" value="CONSERVED REPEAT DOMAIN PROTEIN"/>
    <property type="match status" value="1"/>
</dbReference>
<organism evidence="6 7">
    <name type="scientific">Candidatus Anaerobutyricum stercoripullorum</name>
    <dbReference type="NCBI Taxonomy" id="2838456"/>
    <lineage>
        <taxon>Bacteria</taxon>
        <taxon>Bacillati</taxon>
        <taxon>Bacillota</taxon>
        <taxon>Clostridia</taxon>
        <taxon>Lachnospirales</taxon>
        <taxon>Lachnospiraceae</taxon>
        <taxon>Anaerobutyricum</taxon>
    </lineage>
</organism>
<feature type="compositionally biased region" description="Polar residues" evidence="2">
    <location>
        <begin position="101"/>
        <end position="117"/>
    </location>
</feature>
<feature type="compositionally biased region" description="Basic and acidic residues" evidence="2">
    <location>
        <begin position="155"/>
        <end position="167"/>
    </location>
</feature>
<name>A0A9D1X370_9FIRM</name>
<feature type="region of interest" description="Disordered" evidence="2">
    <location>
        <begin position="1433"/>
        <end position="1497"/>
    </location>
</feature>
<feature type="compositionally biased region" description="Low complexity" evidence="2">
    <location>
        <begin position="63"/>
        <end position="72"/>
    </location>
</feature>
<evidence type="ECO:0000256" key="4">
    <source>
        <dbReference type="SAM" id="SignalP"/>
    </source>
</evidence>
<evidence type="ECO:0000259" key="5">
    <source>
        <dbReference type="Pfam" id="PF01345"/>
    </source>
</evidence>
<feature type="transmembrane region" description="Helical" evidence="3">
    <location>
        <begin position="2590"/>
        <end position="2610"/>
    </location>
</feature>
<keyword evidence="4" id="KW-0732">Signal</keyword>
<dbReference type="InterPro" id="IPR051172">
    <property type="entry name" value="Chlamydia_OmcB"/>
</dbReference>
<feature type="domain" description="DUF11" evidence="5">
    <location>
        <begin position="1621"/>
        <end position="1725"/>
    </location>
</feature>
<dbReference type="Gene3D" id="2.60.40.10">
    <property type="entry name" value="Immunoglobulins"/>
    <property type="match status" value="2"/>
</dbReference>
<feature type="compositionally biased region" description="Polar residues" evidence="2">
    <location>
        <begin position="192"/>
        <end position="203"/>
    </location>
</feature>
<feature type="compositionally biased region" description="Acidic residues" evidence="2">
    <location>
        <begin position="121"/>
        <end position="140"/>
    </location>
</feature>
<reference evidence="6" key="2">
    <citation type="submission" date="2021-04" db="EMBL/GenBank/DDBJ databases">
        <authorList>
            <person name="Gilroy R."/>
        </authorList>
    </citation>
    <scope>NUCLEOTIDE SEQUENCE</scope>
    <source>
        <strain evidence="6">ChiSxjej3B15-1167</strain>
    </source>
</reference>
<proteinExistence type="predicted"/>
<feature type="region of interest" description="Disordered" evidence="2">
    <location>
        <begin position="2565"/>
        <end position="2584"/>
    </location>
</feature>
<dbReference type="NCBIfam" id="TIGR02543">
    <property type="entry name" value="List_Bact_rpt"/>
    <property type="match status" value="1"/>
</dbReference>
<protein>
    <submittedName>
        <fullName evidence="6">InlB B-repeat-containing protein</fullName>
    </submittedName>
</protein>
<dbReference type="Gene3D" id="2.60.40.740">
    <property type="match status" value="1"/>
</dbReference>
<gene>
    <name evidence="6" type="ORF">H9849_01705</name>
</gene>
<evidence type="ECO:0000313" key="6">
    <source>
        <dbReference type="EMBL" id="HIX71715.1"/>
    </source>
</evidence>
<dbReference type="NCBIfam" id="TIGR04226">
    <property type="entry name" value="RrgB_K2N_iso_D2"/>
    <property type="match status" value="1"/>
</dbReference>
<evidence type="ECO:0000256" key="2">
    <source>
        <dbReference type="SAM" id="MobiDB-lite"/>
    </source>
</evidence>
<feature type="compositionally biased region" description="Basic and acidic residues" evidence="2">
    <location>
        <begin position="44"/>
        <end position="62"/>
    </location>
</feature>
<feature type="signal peptide" evidence="4">
    <location>
        <begin position="1"/>
        <end position="27"/>
    </location>
</feature>
<feature type="compositionally biased region" description="Basic and acidic residues" evidence="2">
    <location>
        <begin position="91"/>
        <end position="100"/>
    </location>
</feature>